<feature type="domain" description="DUF4123" evidence="1">
    <location>
        <begin position="37"/>
        <end position="153"/>
    </location>
</feature>
<protein>
    <submittedName>
        <fullName evidence="2">DUF4123 domain-containing protein</fullName>
    </submittedName>
</protein>
<dbReference type="EMBL" id="JAHPMX010000002">
    <property type="protein sequence ID" value="MBU9355873.1"/>
    <property type="molecule type" value="Genomic_DNA"/>
</dbReference>
<gene>
    <name evidence="2" type="ORF">KTE52_05935</name>
</gene>
<reference evidence="2" key="1">
    <citation type="submission" date="2021-06" db="EMBL/GenBank/DDBJ databases">
        <title>A collection of bacterial strains from the Burkholderia cepacia Research Laboratory and Repository.</title>
        <authorList>
            <person name="Lipuma J."/>
            <person name="Spilker T."/>
        </authorList>
    </citation>
    <scope>NUCLEOTIDE SEQUENCE</scope>
    <source>
        <strain evidence="2">AU37435</strain>
    </source>
</reference>
<evidence type="ECO:0000313" key="2">
    <source>
        <dbReference type="EMBL" id="MBU9355873.1"/>
    </source>
</evidence>
<dbReference type="AlphaFoldDB" id="A0AAP2HGT3"/>
<evidence type="ECO:0000313" key="3">
    <source>
        <dbReference type="Proteomes" id="UP001196915"/>
    </source>
</evidence>
<accession>A0AAP2HGT3</accession>
<sequence length="319" mass="36223">MLDVVSATHRATETAPFETAISVRYMQSQFDETHIRLFALIDGAAAPERLQAVREQAGVKFVNVYEGLPEAESGLASLFLVPVEDPEAAWVAELDRIDRHSPCLSLVWGRVPIDQLAVHLRAFLFADIGDGVTAMVRFFDPRNTGAVFSVWGESIRDIFMGPIDRWMYRGRHRDWQRVENDTLHGAKICRSILIELEQEDVDALTAHTEPDELLAVMIDAGLVDGSLPYLDRLADFMPRYERALNWMLIEPSDKLGFCRETYRYGIAFDRNPQIAEALDRRTQLGTTFYSAMDEVPSHVWRELDRESRSRSRSSSGTSL</sequence>
<proteinExistence type="predicted"/>
<dbReference type="Proteomes" id="UP001196915">
    <property type="component" value="Unassembled WGS sequence"/>
</dbReference>
<dbReference type="Pfam" id="PF13503">
    <property type="entry name" value="DUF4123"/>
    <property type="match status" value="1"/>
</dbReference>
<dbReference type="InterPro" id="IPR025391">
    <property type="entry name" value="DUF4123"/>
</dbReference>
<evidence type="ECO:0000259" key="1">
    <source>
        <dbReference type="Pfam" id="PF13503"/>
    </source>
</evidence>
<comment type="caution">
    <text evidence="2">The sequence shown here is derived from an EMBL/GenBank/DDBJ whole genome shotgun (WGS) entry which is preliminary data.</text>
</comment>
<organism evidence="2 3">
    <name type="scientific">Burkholderia multivorans</name>
    <dbReference type="NCBI Taxonomy" id="87883"/>
    <lineage>
        <taxon>Bacteria</taxon>
        <taxon>Pseudomonadati</taxon>
        <taxon>Pseudomonadota</taxon>
        <taxon>Betaproteobacteria</taxon>
        <taxon>Burkholderiales</taxon>
        <taxon>Burkholderiaceae</taxon>
        <taxon>Burkholderia</taxon>
        <taxon>Burkholderia cepacia complex</taxon>
    </lineage>
</organism>
<name>A0AAP2HGT3_9BURK</name>